<dbReference type="HOGENOM" id="CLU_074089_1_0_9"/>
<dbReference type="OrthoDB" id="2351415at2"/>
<evidence type="ECO:0000259" key="2">
    <source>
        <dbReference type="Pfam" id="PF09922"/>
    </source>
</evidence>
<dbReference type="InterPro" id="IPR016975">
    <property type="entry name" value="Cell_wall_LiaF"/>
</dbReference>
<protein>
    <submittedName>
        <fullName evidence="4">Uncharacterized protein</fullName>
    </submittedName>
</protein>
<feature type="domain" description="DUF7649" evidence="3">
    <location>
        <begin position="16"/>
        <end position="96"/>
    </location>
</feature>
<dbReference type="InterPro" id="IPR056066">
    <property type="entry name" value="DUF7649"/>
</dbReference>
<dbReference type="PIRSF" id="PIRSF031509">
    <property type="entry name" value="Cell_wall_LiaF/YvqF"/>
    <property type="match status" value="1"/>
</dbReference>
<evidence type="ECO:0000256" key="1">
    <source>
        <dbReference type="SAM" id="Phobius"/>
    </source>
</evidence>
<name>U4TMT6_9LACO</name>
<dbReference type="InterPro" id="IPR047793">
    <property type="entry name" value="LiaF_C"/>
</dbReference>
<dbReference type="InterPro" id="IPR024425">
    <property type="entry name" value="LiaF-like_C"/>
</dbReference>
<dbReference type="STRING" id="1231336.L248_2602"/>
<organism evidence="4 5">
    <name type="scientific">Schleiferilactobacillus shenzhenensis LY-73</name>
    <dbReference type="NCBI Taxonomy" id="1231336"/>
    <lineage>
        <taxon>Bacteria</taxon>
        <taxon>Bacillati</taxon>
        <taxon>Bacillota</taxon>
        <taxon>Bacilli</taxon>
        <taxon>Lactobacillales</taxon>
        <taxon>Lactobacillaceae</taxon>
        <taxon>Schleiferilactobacillus</taxon>
    </lineage>
</organism>
<dbReference type="EMBL" id="KI271586">
    <property type="protein sequence ID" value="ERL65529.1"/>
    <property type="molecule type" value="Genomic_DNA"/>
</dbReference>
<sequence length="251" mass="28095">MKIDDRKKENPVRVLWWIIALLDIAAVAFLGWQIVTEPIALILVVIGTLLVVGGHRRHETARDSSRIFGCIFIAIGITMNAAFWIFFLITLLAVLLFLGTMGGGLHKWVPWRKKEYVHFQTTAPGKKPAVQRSPWLGGATIGETSFPWDDINFVSLYGDTIIDLGNTLLPEDQDNTIMIRKGFGRTRILVPVGVAVTLDHSAVAGSVQFLDQHYQLQNERVQLHTADNGHPQRTIKIVTSTLFGDLEVRYV</sequence>
<evidence type="ECO:0000259" key="3">
    <source>
        <dbReference type="Pfam" id="PF24661"/>
    </source>
</evidence>
<feature type="transmembrane region" description="Helical" evidence="1">
    <location>
        <begin position="12"/>
        <end position="32"/>
    </location>
</feature>
<keyword evidence="1" id="KW-0472">Membrane</keyword>
<evidence type="ECO:0000313" key="5">
    <source>
        <dbReference type="Proteomes" id="UP000030647"/>
    </source>
</evidence>
<feature type="transmembrane region" description="Helical" evidence="1">
    <location>
        <begin position="38"/>
        <end position="55"/>
    </location>
</feature>
<proteinExistence type="predicted"/>
<dbReference type="eggNOG" id="COG4758">
    <property type="taxonomic scope" value="Bacteria"/>
</dbReference>
<dbReference type="GO" id="GO:0016020">
    <property type="term" value="C:membrane"/>
    <property type="evidence" value="ECO:0007669"/>
    <property type="project" value="InterPro"/>
</dbReference>
<dbReference type="AlphaFoldDB" id="U4TMT6"/>
<keyword evidence="1" id="KW-0812">Transmembrane</keyword>
<keyword evidence="1" id="KW-1133">Transmembrane helix</keyword>
<feature type="transmembrane region" description="Helical" evidence="1">
    <location>
        <begin position="67"/>
        <end position="98"/>
    </location>
</feature>
<dbReference type="Pfam" id="PF24661">
    <property type="entry name" value="DUF7649"/>
    <property type="match status" value="1"/>
</dbReference>
<reference evidence="5" key="1">
    <citation type="journal article" date="2013" name="Genome Announc.">
        <title>Whole-Genome Sequencing of Lactobacillus shenzhenensis Strain LY-73T.</title>
        <authorList>
            <person name="Lin Z."/>
            <person name="Liu Z."/>
            <person name="Yang R."/>
            <person name="Zou Y."/>
            <person name="Wan D."/>
            <person name="Chen J."/>
            <person name="Guo M."/>
            <person name="Zhao J."/>
            <person name="Fang C."/>
            <person name="Yang R."/>
            <person name="Liu F."/>
        </authorList>
    </citation>
    <scope>NUCLEOTIDE SEQUENCE [LARGE SCALE GENOMIC DNA]</scope>
    <source>
        <strain evidence="5">LY-73</strain>
    </source>
</reference>
<keyword evidence="5" id="KW-1185">Reference proteome</keyword>
<gene>
    <name evidence="4" type="ORF">L248_2602</name>
</gene>
<feature type="domain" description="Cell wall-active antibiotics response LiaF-like C-terminal" evidence="2">
    <location>
        <begin position="135"/>
        <end position="248"/>
    </location>
</feature>
<accession>U4TMT6</accession>
<dbReference type="Proteomes" id="UP000030647">
    <property type="component" value="Unassembled WGS sequence"/>
</dbReference>
<dbReference type="Pfam" id="PF09922">
    <property type="entry name" value="LiaF-like_C"/>
    <property type="match status" value="1"/>
</dbReference>
<dbReference type="NCBIfam" id="NF040535">
    <property type="entry name" value="LiaF_C_term"/>
    <property type="match status" value="1"/>
</dbReference>
<evidence type="ECO:0000313" key="4">
    <source>
        <dbReference type="EMBL" id="ERL65529.1"/>
    </source>
</evidence>